<accession>A0ABQ0HHQ8</accession>
<gene>
    <name evidence="2" type="ORF">GOTRE_125_00580</name>
</gene>
<comment type="caution">
    <text evidence="2">The sequence shown here is derived from an EMBL/GenBank/DDBJ whole genome shotgun (WGS) entry which is preliminary data.</text>
</comment>
<feature type="transmembrane region" description="Helical" evidence="1">
    <location>
        <begin position="74"/>
        <end position="95"/>
    </location>
</feature>
<feature type="transmembrane region" description="Helical" evidence="1">
    <location>
        <begin position="145"/>
        <end position="168"/>
    </location>
</feature>
<evidence type="ECO:0000256" key="1">
    <source>
        <dbReference type="SAM" id="Phobius"/>
    </source>
</evidence>
<keyword evidence="3" id="KW-1185">Reference proteome</keyword>
<protein>
    <submittedName>
        <fullName evidence="2">Uncharacterized protein</fullName>
    </submittedName>
</protein>
<proteinExistence type="predicted"/>
<feature type="transmembrane region" description="Helical" evidence="1">
    <location>
        <begin position="23"/>
        <end position="42"/>
    </location>
</feature>
<evidence type="ECO:0000313" key="3">
    <source>
        <dbReference type="Proteomes" id="UP000004881"/>
    </source>
</evidence>
<keyword evidence="1" id="KW-0812">Transmembrane</keyword>
<dbReference type="Proteomes" id="UP000004881">
    <property type="component" value="Unassembled WGS sequence"/>
</dbReference>
<feature type="transmembrane region" description="Helical" evidence="1">
    <location>
        <begin position="180"/>
        <end position="205"/>
    </location>
</feature>
<keyword evidence="1" id="KW-1133">Transmembrane helix</keyword>
<dbReference type="EMBL" id="BAFD01000091">
    <property type="protein sequence ID" value="GAB45421.1"/>
    <property type="molecule type" value="Genomic_DNA"/>
</dbReference>
<evidence type="ECO:0000313" key="2">
    <source>
        <dbReference type="EMBL" id="GAB45421.1"/>
    </source>
</evidence>
<feature type="transmembrane region" description="Helical" evidence="1">
    <location>
        <begin position="107"/>
        <end position="133"/>
    </location>
</feature>
<feature type="transmembrane region" description="Helical" evidence="1">
    <location>
        <begin position="211"/>
        <end position="230"/>
    </location>
</feature>
<keyword evidence="1" id="KW-0472">Membrane</keyword>
<organism evidence="2 3">
    <name type="scientific">Gordonia terrae NBRC 100016</name>
    <dbReference type="NCBI Taxonomy" id="1089454"/>
    <lineage>
        <taxon>Bacteria</taxon>
        <taxon>Bacillati</taxon>
        <taxon>Actinomycetota</taxon>
        <taxon>Actinomycetes</taxon>
        <taxon>Mycobacteriales</taxon>
        <taxon>Gordoniaceae</taxon>
        <taxon>Gordonia</taxon>
    </lineage>
</organism>
<reference evidence="2 3" key="1">
    <citation type="submission" date="2012-02" db="EMBL/GenBank/DDBJ databases">
        <title>Whole genome shotgun sequence of Gordonia terrae NBRC 100016.</title>
        <authorList>
            <person name="Takarada H."/>
            <person name="Hosoyama A."/>
            <person name="Tsuchikane K."/>
            <person name="Katsumata H."/>
            <person name="Yamazaki S."/>
            <person name="Fujita N."/>
        </authorList>
    </citation>
    <scope>NUCLEOTIDE SEQUENCE [LARGE SCALE GENOMIC DNA]</scope>
    <source>
        <strain evidence="2 3">NBRC 100016</strain>
    </source>
</reference>
<name>A0ABQ0HHQ8_9ACTN</name>
<sequence>MFPRVRKPDDAETGDSGRMWRQLVGFGLFGAVIAALGAALSLSDGGGSVGGPDIWMVWGTGDTAGVAQDPTDSVIVAAGVGAVTGALVAGVLWAVGVRLAERSGLRLGRVVGAGLIGVVVGLAPAIILLANAFTADSGAGYPVLVVYAVSGVLGYVLVLVGILGVLRLSGDAHTRATVRTTAISLPVGAVLATAAGVGVAGWFGYTTTSPTWIATILVVTMVLAATFAVARAVAVRRRPEPVVP</sequence>